<dbReference type="PIRSF" id="PIRSF001589">
    <property type="entry name" value="Asn_synthetase_glu-h"/>
    <property type="match status" value="1"/>
</dbReference>
<comment type="similarity">
    <text evidence="2">Belongs to the asparagine synthetase family.</text>
</comment>
<dbReference type="GO" id="GO:0005524">
    <property type="term" value="F:ATP binding"/>
    <property type="evidence" value="ECO:0007669"/>
    <property type="project" value="UniProtKB-KW"/>
</dbReference>
<dbReference type="InterPro" id="IPR029055">
    <property type="entry name" value="Ntn_hydrolases_N"/>
</dbReference>
<sequence>MCGIAGWIDKNQYLSDQQTALDAMSRTLERRGPDDHGQYTEPNVCLLHRRLAVVDPQNGHQPMVTHTARETYALVYNGELYNTDELRSELETLGCHFSTHSDTEVLLQAYVAWGADCVQRLNGIFAFAVWEKNSRRLFAARDRMGVKPFYYYPYPGGLVFGSEIKALLANPMVEPVVDSDGLNQIFLLGPGAIPGRAVYCGMEELAPGWSLTFLPEEGVKLHRWWKLHAKEHTEDEATSIAHVRALLTDSIRRQLVSDVPLCTLLSGGLDSSIISAVAAQEYRKQGRQLNTYSVDYVDNAKYFQSNLFQPAPDSEFVGEMVDAIGSKHHNVVLDNAAQADALLDAVRARDYPGMADIDSSLLLFCREIKKDYTVGLSGECADEIFGGYPWYHREEILFEDTFPWSRSVNLRTSILQPGVLKGDSAAYVRAEYLKTINDTEKLPGESKKEARMREMFRLNTDWFMQTLLTRKDRMSMYSGVEMRVPFCDHRLVEYTYNLPWELKSLHGREKGILREAFSDMLPQRIAWRKKSPYPRTFSPAYSQRVMELFRQVMEKGSPLTDMLNFDRLRDLAEHPDDLSEPWYGQLMRVPQIFAYLLQIHWWMTENHVRIVQ</sequence>
<dbReference type="Proteomes" id="UP000509623">
    <property type="component" value="Chromosome"/>
</dbReference>
<keyword evidence="16" id="KW-1185">Reference proteome</keyword>
<dbReference type="CDD" id="cd01991">
    <property type="entry name" value="Asn_synthase_B_C"/>
    <property type="match status" value="1"/>
</dbReference>
<evidence type="ECO:0000259" key="12">
    <source>
        <dbReference type="PROSITE" id="PS51278"/>
    </source>
</evidence>
<organism evidence="13 15">
    <name type="scientific">Caproicibacterium lactatifermentans</name>
    <dbReference type="NCBI Taxonomy" id="2666138"/>
    <lineage>
        <taxon>Bacteria</taxon>
        <taxon>Bacillati</taxon>
        <taxon>Bacillota</taxon>
        <taxon>Clostridia</taxon>
        <taxon>Eubacteriales</taxon>
        <taxon>Oscillospiraceae</taxon>
        <taxon>Caproicibacterium</taxon>
    </lineage>
</organism>
<evidence type="ECO:0000256" key="5">
    <source>
        <dbReference type="ARBA" id="ARBA00022840"/>
    </source>
</evidence>
<evidence type="ECO:0000256" key="8">
    <source>
        <dbReference type="ARBA" id="ARBA00048741"/>
    </source>
</evidence>
<evidence type="ECO:0000313" key="15">
    <source>
        <dbReference type="Proteomes" id="UP000501316"/>
    </source>
</evidence>
<feature type="binding site" evidence="10">
    <location>
        <begin position="377"/>
        <end position="378"/>
    </location>
    <ligand>
        <name>ATP</name>
        <dbReference type="ChEBI" id="CHEBI:30616"/>
    </ligand>
</feature>
<dbReference type="InterPro" id="IPR001962">
    <property type="entry name" value="Asn_synthase"/>
</dbReference>
<evidence type="ECO:0000256" key="2">
    <source>
        <dbReference type="ARBA" id="ARBA00005752"/>
    </source>
</evidence>
<dbReference type="EMBL" id="CP046051">
    <property type="protein sequence ID" value="QKN23512.1"/>
    <property type="molecule type" value="Genomic_DNA"/>
</dbReference>
<dbReference type="Gene3D" id="3.60.20.10">
    <property type="entry name" value="Glutamine Phosphoribosylpyrophosphate, subunit 1, domain 1"/>
    <property type="match status" value="1"/>
</dbReference>
<proteinExistence type="inferred from homology"/>
<feature type="binding site" evidence="10">
    <location>
        <position position="102"/>
    </location>
    <ligand>
        <name>L-glutamine</name>
        <dbReference type="ChEBI" id="CHEBI:58359"/>
    </ligand>
</feature>
<protein>
    <recommendedName>
        <fullName evidence="3">asparagine synthase (glutamine-hydrolyzing)</fullName>
        <ecNumber evidence="3">6.3.5.4</ecNumber>
    </recommendedName>
</protein>
<comment type="catalytic activity">
    <reaction evidence="8">
        <text>L-aspartate + L-glutamine + ATP + H2O = L-asparagine + L-glutamate + AMP + diphosphate + H(+)</text>
        <dbReference type="Rhea" id="RHEA:12228"/>
        <dbReference type="ChEBI" id="CHEBI:15377"/>
        <dbReference type="ChEBI" id="CHEBI:15378"/>
        <dbReference type="ChEBI" id="CHEBI:29985"/>
        <dbReference type="ChEBI" id="CHEBI:29991"/>
        <dbReference type="ChEBI" id="CHEBI:30616"/>
        <dbReference type="ChEBI" id="CHEBI:33019"/>
        <dbReference type="ChEBI" id="CHEBI:58048"/>
        <dbReference type="ChEBI" id="CHEBI:58359"/>
        <dbReference type="ChEBI" id="CHEBI:456215"/>
        <dbReference type="EC" id="6.3.5.4"/>
    </reaction>
</comment>
<dbReference type="Pfam" id="PF13537">
    <property type="entry name" value="GATase_7"/>
    <property type="match status" value="1"/>
</dbReference>
<dbReference type="AlphaFoldDB" id="A0A859DRU6"/>
<gene>
    <name evidence="13" type="primary">asnB</name>
    <name evidence="13" type="ORF">GJQ69_02830</name>
    <name evidence="14" type="ORF">GKP14_01540</name>
</gene>
<evidence type="ECO:0000256" key="7">
    <source>
        <dbReference type="ARBA" id="ARBA00022962"/>
    </source>
</evidence>
<evidence type="ECO:0000313" key="14">
    <source>
        <dbReference type="EMBL" id="QKO29810.1"/>
    </source>
</evidence>
<reference evidence="14" key="3">
    <citation type="journal article" date="2022" name="Int. J. Syst. Evol. Microbiol.">
        <title>Caproicibacterium lactatifermentans sp. nov., isolated from pit clay used for the production of Chinese strong aroma-type liquor.</title>
        <authorList>
            <person name="Wang H."/>
            <person name="Gu Y."/>
            <person name="Zhao D."/>
            <person name="Qiao Z."/>
            <person name="Zheng J."/>
            <person name="Gao J."/>
            <person name="Ren C."/>
            <person name="Xu Y."/>
        </authorList>
    </citation>
    <scope>NUCLEOTIDE SEQUENCE</scope>
    <source>
        <strain evidence="14">JNU-WLY1368</strain>
    </source>
</reference>
<feature type="domain" description="Glutamine amidotransferase type-2" evidence="12">
    <location>
        <begin position="2"/>
        <end position="199"/>
    </location>
</feature>
<feature type="active site" description="For GATase activity" evidence="9">
    <location>
        <position position="2"/>
    </location>
</feature>
<dbReference type="GO" id="GO:0004066">
    <property type="term" value="F:asparagine synthase (glutamine-hydrolyzing) activity"/>
    <property type="evidence" value="ECO:0007669"/>
    <property type="project" value="UniProtKB-EC"/>
</dbReference>
<dbReference type="InterPro" id="IPR014729">
    <property type="entry name" value="Rossmann-like_a/b/a_fold"/>
</dbReference>
<dbReference type="GO" id="GO:0005829">
    <property type="term" value="C:cytosol"/>
    <property type="evidence" value="ECO:0007669"/>
    <property type="project" value="TreeGrafter"/>
</dbReference>
<evidence type="ECO:0000256" key="6">
    <source>
        <dbReference type="ARBA" id="ARBA00022888"/>
    </source>
</evidence>
<dbReference type="NCBIfam" id="TIGR01536">
    <property type="entry name" value="asn_synth_AEB"/>
    <property type="match status" value="1"/>
</dbReference>
<evidence type="ECO:0000256" key="9">
    <source>
        <dbReference type="PIRSR" id="PIRSR001589-1"/>
    </source>
</evidence>
<dbReference type="CDD" id="cd00712">
    <property type="entry name" value="AsnB"/>
    <property type="match status" value="1"/>
</dbReference>
<dbReference type="RefSeq" id="WP_086036254.1">
    <property type="nucleotide sequence ID" value="NZ_CP046051.1"/>
</dbReference>
<dbReference type="InterPro" id="IPR006426">
    <property type="entry name" value="Asn_synth_AEB"/>
</dbReference>
<name>A0A859DRU6_9FIRM</name>
<dbReference type="EC" id="6.3.5.4" evidence="3"/>
<dbReference type="KEGG" id="clf:GJQ69_02830"/>
<evidence type="ECO:0000313" key="16">
    <source>
        <dbReference type="Proteomes" id="UP000509623"/>
    </source>
</evidence>
<dbReference type="PROSITE" id="PS51278">
    <property type="entry name" value="GATASE_TYPE_2"/>
    <property type="match status" value="1"/>
</dbReference>
<evidence type="ECO:0000313" key="13">
    <source>
        <dbReference type="EMBL" id="QKN23512.1"/>
    </source>
</evidence>
<evidence type="ECO:0000256" key="4">
    <source>
        <dbReference type="ARBA" id="ARBA00022741"/>
    </source>
</evidence>
<keyword evidence="5 10" id="KW-0067">ATP-binding</keyword>
<feature type="site" description="Important for beta-aspartyl-AMP intermediate formation" evidence="11">
    <location>
        <position position="379"/>
    </location>
</feature>
<dbReference type="SUPFAM" id="SSF52402">
    <property type="entry name" value="Adenine nucleotide alpha hydrolases-like"/>
    <property type="match status" value="1"/>
</dbReference>
<feature type="binding site" evidence="10">
    <location>
        <position position="264"/>
    </location>
    <ligand>
        <name>ATP</name>
        <dbReference type="ChEBI" id="CHEBI:30616"/>
    </ligand>
</feature>
<accession>A0A859DRU6</accession>
<evidence type="ECO:0000256" key="10">
    <source>
        <dbReference type="PIRSR" id="PIRSR001589-2"/>
    </source>
</evidence>
<evidence type="ECO:0000256" key="3">
    <source>
        <dbReference type="ARBA" id="ARBA00012737"/>
    </source>
</evidence>
<dbReference type="PANTHER" id="PTHR43284:SF1">
    <property type="entry name" value="ASPARAGINE SYNTHETASE"/>
    <property type="match status" value="1"/>
</dbReference>
<dbReference type="GO" id="GO:0006529">
    <property type="term" value="P:asparagine biosynthetic process"/>
    <property type="evidence" value="ECO:0007669"/>
    <property type="project" value="UniProtKB-KW"/>
</dbReference>
<dbReference type="Proteomes" id="UP000501316">
    <property type="component" value="Chromosome"/>
</dbReference>
<dbReference type="PANTHER" id="PTHR43284">
    <property type="entry name" value="ASPARAGINE SYNTHETASE (GLUTAMINE-HYDROLYZING)"/>
    <property type="match status" value="1"/>
</dbReference>
<keyword evidence="9" id="KW-0028">Amino-acid biosynthesis</keyword>
<dbReference type="EMBL" id="CP046161">
    <property type="protein sequence ID" value="QKO29810.1"/>
    <property type="molecule type" value="Genomic_DNA"/>
</dbReference>
<dbReference type="Gene3D" id="3.40.50.620">
    <property type="entry name" value="HUPs"/>
    <property type="match status" value="1"/>
</dbReference>
<dbReference type="InterPro" id="IPR033738">
    <property type="entry name" value="AsnB_N"/>
</dbReference>
<keyword evidence="6 9" id="KW-0061">Asparagine biosynthesis</keyword>
<keyword evidence="7 9" id="KW-0315">Glutamine amidotransferase</keyword>
<evidence type="ECO:0000256" key="11">
    <source>
        <dbReference type="PIRSR" id="PIRSR001589-3"/>
    </source>
</evidence>
<dbReference type="SUPFAM" id="SSF56235">
    <property type="entry name" value="N-terminal nucleophile aminohydrolases (Ntn hydrolases)"/>
    <property type="match status" value="1"/>
</dbReference>
<reference evidence="14" key="2">
    <citation type="journal article" date="2021" name="Appl. Environ. Microbiol.">
        <title>Adaptability of a Caproate-Producing Bacterium Contributes to Its Dominance in an Anaerobic Fermentation System.</title>
        <authorList>
            <person name="Wang H."/>
            <person name="Gu Y."/>
            <person name="Zhou W."/>
            <person name="Zhao D."/>
            <person name="Qiao Z."/>
            <person name="Zheng J."/>
            <person name="Gao J."/>
            <person name="Chen X."/>
            <person name="Ren C."/>
            <person name="Xu Y."/>
        </authorList>
    </citation>
    <scope>NUCLEOTIDE SEQUENCE</scope>
    <source>
        <strain evidence="14">JNU-WLY1368</strain>
    </source>
</reference>
<reference evidence="15 16" key="1">
    <citation type="submission" date="2019-11" db="EMBL/GenBank/DDBJ databases">
        <authorList>
            <person name="Ren C."/>
            <person name="Wang H."/>
            <person name="Xu Y."/>
        </authorList>
    </citation>
    <scope>NUCLEOTIDE SEQUENCE [LARGE SCALE GENOMIC DNA]</scope>
    <source>
        <strain evidence="16">JNU-WLY1368</strain>
        <strain evidence="13 15">LBM 19010</strain>
    </source>
</reference>
<dbReference type="Pfam" id="PF00733">
    <property type="entry name" value="Asn_synthase"/>
    <property type="match status" value="1"/>
</dbReference>
<keyword evidence="4 10" id="KW-0547">Nucleotide-binding</keyword>
<keyword evidence="13" id="KW-0436">Ligase</keyword>
<dbReference type="InterPro" id="IPR051786">
    <property type="entry name" value="ASN_synthetase/amidase"/>
</dbReference>
<dbReference type="InterPro" id="IPR017932">
    <property type="entry name" value="GATase_2_dom"/>
</dbReference>
<comment type="pathway">
    <text evidence="1">Amino-acid biosynthesis; L-asparagine biosynthesis; L-asparagine from L-aspartate (L-Gln route): step 1/1.</text>
</comment>
<feature type="binding site" evidence="10">
    <location>
        <position position="294"/>
    </location>
    <ligand>
        <name>ATP</name>
        <dbReference type="ChEBI" id="CHEBI:30616"/>
    </ligand>
</feature>
<evidence type="ECO:0000256" key="1">
    <source>
        <dbReference type="ARBA" id="ARBA00005187"/>
    </source>
</evidence>